<dbReference type="Proteomes" id="UP000765507">
    <property type="component" value="Unassembled WGS sequence"/>
</dbReference>
<keyword evidence="2" id="KW-1185">Reference proteome</keyword>
<dbReference type="EMBL" id="JAHGAV010000071">
    <property type="protein sequence ID" value="KAG6933582.1"/>
    <property type="molecule type" value="Genomic_DNA"/>
</dbReference>
<dbReference type="AlphaFoldDB" id="A0A8T1SWH7"/>
<sequence>GLPREVVESPSLEGFLPLSSQTRSTPRRLHSAALRSWLDKALAGMI</sequence>
<evidence type="ECO:0000313" key="2">
    <source>
        <dbReference type="Proteomes" id="UP000765507"/>
    </source>
</evidence>
<gene>
    <name evidence="1" type="ORF">G0U57_018920</name>
</gene>
<organism evidence="1 2">
    <name type="scientific">Chelydra serpentina</name>
    <name type="common">Snapping turtle</name>
    <name type="synonym">Testudo serpentina</name>
    <dbReference type="NCBI Taxonomy" id="8475"/>
    <lineage>
        <taxon>Eukaryota</taxon>
        <taxon>Metazoa</taxon>
        <taxon>Chordata</taxon>
        <taxon>Craniata</taxon>
        <taxon>Vertebrata</taxon>
        <taxon>Euteleostomi</taxon>
        <taxon>Archelosauria</taxon>
        <taxon>Testudinata</taxon>
        <taxon>Testudines</taxon>
        <taxon>Cryptodira</taxon>
        <taxon>Durocryptodira</taxon>
        <taxon>Americhelydia</taxon>
        <taxon>Chelydroidea</taxon>
        <taxon>Chelydridae</taxon>
        <taxon>Chelydra</taxon>
    </lineage>
</organism>
<proteinExistence type="predicted"/>
<accession>A0A8T1SWH7</accession>
<evidence type="ECO:0000313" key="1">
    <source>
        <dbReference type="EMBL" id="KAG6933582.1"/>
    </source>
</evidence>
<name>A0A8T1SWH7_CHESE</name>
<reference evidence="1 2" key="1">
    <citation type="journal article" date="2020" name="G3 (Bethesda)">
        <title>Draft Genome of the Common Snapping Turtle, Chelydra serpentina, a Model for Phenotypic Plasticity in Reptiles.</title>
        <authorList>
            <person name="Das D."/>
            <person name="Singh S.K."/>
            <person name="Bierstedt J."/>
            <person name="Erickson A."/>
            <person name="Galli G.L.J."/>
            <person name="Crossley D.A. 2nd"/>
            <person name="Rhen T."/>
        </authorList>
    </citation>
    <scope>NUCLEOTIDE SEQUENCE [LARGE SCALE GENOMIC DNA]</scope>
    <source>
        <strain evidence="1">KW</strain>
    </source>
</reference>
<protein>
    <submittedName>
        <fullName evidence="1">Uncharacterized protein</fullName>
    </submittedName>
</protein>
<comment type="caution">
    <text evidence="1">The sequence shown here is derived from an EMBL/GenBank/DDBJ whole genome shotgun (WGS) entry which is preliminary data.</text>
</comment>
<feature type="non-terminal residue" evidence="1">
    <location>
        <position position="1"/>
    </location>
</feature>